<dbReference type="AlphaFoldDB" id="A0A5R8Y0S6"/>
<evidence type="ECO:0000256" key="4">
    <source>
        <dbReference type="ARBA" id="ARBA00022723"/>
    </source>
</evidence>
<feature type="binding site" evidence="6">
    <location>
        <position position="66"/>
    </location>
    <ligand>
        <name>Ni(2+)</name>
        <dbReference type="ChEBI" id="CHEBI:49786"/>
    </ligand>
</feature>
<name>A0A5R8Y0S6_9BACT</name>
<dbReference type="InterPro" id="IPR029014">
    <property type="entry name" value="NiFe-Hase_large"/>
</dbReference>
<feature type="binding site" evidence="6">
    <location>
        <position position="451"/>
    </location>
    <ligand>
        <name>Mg(2+)</name>
        <dbReference type="ChEBI" id="CHEBI:18420"/>
    </ligand>
</feature>
<dbReference type="PANTHER" id="PTHR43600">
    <property type="entry name" value="COENZYME F420 HYDROGENASE, SUBUNIT ALPHA"/>
    <property type="match status" value="1"/>
</dbReference>
<dbReference type="GO" id="GO:0016151">
    <property type="term" value="F:nickel cation binding"/>
    <property type="evidence" value="ECO:0007669"/>
    <property type="project" value="InterPro"/>
</dbReference>
<accession>A0A5R8Y0S6</accession>
<dbReference type="Pfam" id="PF00374">
    <property type="entry name" value="NiFeSe_Hases"/>
    <property type="match status" value="2"/>
</dbReference>
<comment type="cofactor">
    <cofactor evidence="1 6">
        <name>Ni(2+)</name>
        <dbReference type="ChEBI" id="CHEBI:49786"/>
    </cofactor>
</comment>
<keyword evidence="4 6" id="KW-0479">Metal-binding</keyword>
<feature type="binding site" evidence="6">
    <location>
        <position position="44"/>
    </location>
    <ligand>
        <name>Mg(2+)</name>
        <dbReference type="ChEBI" id="CHEBI:18420"/>
    </ligand>
</feature>
<dbReference type="PROSITE" id="PS00508">
    <property type="entry name" value="NI_HGENASE_L_2"/>
    <property type="match status" value="1"/>
</dbReference>
<dbReference type="InterPro" id="IPR018194">
    <property type="entry name" value="Ni-dep_hyd_lsu_Ni_BS"/>
</dbReference>
<organism evidence="7 8">
    <name type="scientific">Arcobacter arenosus</name>
    <dbReference type="NCBI Taxonomy" id="2576037"/>
    <lineage>
        <taxon>Bacteria</taxon>
        <taxon>Pseudomonadati</taxon>
        <taxon>Campylobacterota</taxon>
        <taxon>Epsilonproteobacteria</taxon>
        <taxon>Campylobacterales</taxon>
        <taxon>Arcobacteraceae</taxon>
        <taxon>Arcobacter</taxon>
    </lineage>
</organism>
<dbReference type="GO" id="GO:0008901">
    <property type="term" value="F:ferredoxin hydrogenase activity"/>
    <property type="evidence" value="ECO:0007669"/>
    <property type="project" value="InterPro"/>
</dbReference>
<dbReference type="SUPFAM" id="SSF56762">
    <property type="entry name" value="HydB/Nqo4-like"/>
    <property type="match status" value="1"/>
</dbReference>
<gene>
    <name evidence="7" type="ORF">FDK22_08300</name>
</gene>
<feature type="binding site" evidence="6">
    <location>
        <position position="63"/>
    </location>
    <ligand>
        <name>Ni(2+)</name>
        <dbReference type="ChEBI" id="CHEBI:49786"/>
    </ligand>
</feature>
<evidence type="ECO:0000256" key="1">
    <source>
        <dbReference type="ARBA" id="ARBA00001967"/>
    </source>
</evidence>
<dbReference type="Gene3D" id="1.10.645.10">
    <property type="entry name" value="Cytochrome-c3 Hydrogenase, chain B"/>
    <property type="match status" value="1"/>
</dbReference>
<dbReference type="InterPro" id="IPR001501">
    <property type="entry name" value="Ni-dep_hyd_lsu"/>
</dbReference>
<feature type="binding site" evidence="6">
    <location>
        <position position="445"/>
    </location>
    <ligand>
        <name>Ni(2+)</name>
        <dbReference type="ChEBI" id="CHEBI:49786"/>
    </ligand>
</feature>
<dbReference type="Proteomes" id="UP000308901">
    <property type="component" value="Unassembled WGS sequence"/>
</dbReference>
<evidence type="ECO:0000256" key="6">
    <source>
        <dbReference type="PIRSR" id="PIRSR601501-1"/>
    </source>
</evidence>
<dbReference type="PANTHER" id="PTHR43600:SF2">
    <property type="entry name" value="F420-NON-REDUCING HYDROGENASE VHU SUBUNIT A"/>
    <property type="match status" value="1"/>
</dbReference>
<evidence type="ECO:0000256" key="3">
    <source>
        <dbReference type="ARBA" id="ARBA00022596"/>
    </source>
</evidence>
<feature type="binding site" evidence="6">
    <location>
        <position position="399"/>
    </location>
    <ligand>
        <name>Mg(2+)</name>
        <dbReference type="ChEBI" id="CHEBI:18420"/>
    </ligand>
</feature>
<comment type="similarity">
    <text evidence="2">Belongs to the [NiFe]/[NiFeSe] hydrogenase large subunit family.</text>
</comment>
<dbReference type="OrthoDB" id="9761717at2"/>
<evidence type="ECO:0000313" key="7">
    <source>
        <dbReference type="EMBL" id="TLP38461.1"/>
    </source>
</evidence>
<dbReference type="RefSeq" id="WP_138152456.1">
    <property type="nucleotide sequence ID" value="NZ_VANU01000003.1"/>
</dbReference>
<evidence type="ECO:0000313" key="8">
    <source>
        <dbReference type="Proteomes" id="UP000308901"/>
    </source>
</evidence>
<keyword evidence="6" id="KW-0460">Magnesium</keyword>
<comment type="caution">
    <text evidence="7">The sequence shown here is derived from an EMBL/GenBank/DDBJ whole genome shotgun (WGS) entry which is preliminary data.</text>
</comment>
<dbReference type="EMBL" id="VANU01000003">
    <property type="protein sequence ID" value="TLP38461.1"/>
    <property type="molecule type" value="Genomic_DNA"/>
</dbReference>
<sequence>MGKEKIIISPVTRIEGHAKITIDLDENKNVEDARLHVTQYRGFEKMCEGRPYAEMPGLTARTCGICPVSHAISSSKACDNLLAVRPPKAGRNLRRIINLAQIIQSHALNFYHLSSPDFVFGFDAAPEDRNIFKLMQTHPQMAKDGINLRAFGQKIIETLGGKRIHPTWIVPGGVSHEISVETKDSILASIPEALEIAQTALKYFTENLHKFKKEIDSFANFPSLFMGLVNKKGNIEHYDGFLRFIDSQGNILEDGIDPRFYKDYIGEAVEEDSYLKSPYYKPLGYPNGMYRVGPLARLNIANACGTPLADIEFEKFKNINNGKPVLNTFYYHYARLIEIIYGIERIEQLLNEPQTLDTQIRAHANINRNQGVGCSEAPRGTLFHDYQADDNGIITGVNLIIATGNNNLAMNAGVKQVAQTFLDGNDIKEGALNRVEAVIRCFDPCLSCSTHAQGIVSSTIEIRDEKKKIIQTIRRG</sequence>
<protein>
    <submittedName>
        <fullName evidence="7">Ni/Fe hydrogenase subunit alpha</fullName>
    </submittedName>
</protein>
<evidence type="ECO:0000256" key="2">
    <source>
        <dbReference type="ARBA" id="ARBA00009292"/>
    </source>
</evidence>
<keyword evidence="3 6" id="KW-0533">Nickel</keyword>
<reference evidence="7 8" key="1">
    <citation type="submission" date="2019-05" db="EMBL/GenBank/DDBJ databases">
        <title>Arcobacter sp. nov., isolated from sea sediment.</title>
        <authorList>
            <person name="Kim W."/>
        </authorList>
    </citation>
    <scope>NUCLEOTIDE SEQUENCE [LARGE SCALE GENOMIC DNA]</scope>
    <source>
        <strain evidence="7 8">CAU 1517</strain>
    </source>
</reference>
<evidence type="ECO:0000256" key="5">
    <source>
        <dbReference type="ARBA" id="ARBA00023002"/>
    </source>
</evidence>
<comment type="cofactor">
    <cofactor evidence="6">
        <name>Fe cation</name>
        <dbReference type="ChEBI" id="CHEBI:24875"/>
    </cofactor>
</comment>
<feature type="binding site" evidence="6">
    <location>
        <position position="66"/>
    </location>
    <ligand>
        <name>Fe cation</name>
        <dbReference type="ChEBI" id="CHEBI:24875"/>
    </ligand>
</feature>
<proteinExistence type="inferred from homology"/>
<feature type="binding site" evidence="6">
    <location>
        <position position="448"/>
    </location>
    <ligand>
        <name>Fe cation</name>
        <dbReference type="ChEBI" id="CHEBI:24875"/>
    </ligand>
</feature>
<keyword evidence="8" id="KW-1185">Reference proteome</keyword>
<keyword evidence="5" id="KW-0560">Oxidoreductase</keyword>
<keyword evidence="6" id="KW-0408">Iron</keyword>